<reference evidence="3" key="1">
    <citation type="journal article" date="2014" name="Int. J. Syst. Evol. Microbiol.">
        <title>Complete genome sequence of Corynebacterium casei LMG S-19264T (=DSM 44701T), isolated from a smear-ripened cheese.</title>
        <authorList>
            <consortium name="US DOE Joint Genome Institute (JGI-PGF)"/>
            <person name="Walter F."/>
            <person name="Albersmeier A."/>
            <person name="Kalinowski J."/>
            <person name="Ruckert C."/>
        </authorList>
    </citation>
    <scope>NUCLEOTIDE SEQUENCE</scope>
    <source>
        <strain evidence="3">CGMCC 1.7081</strain>
    </source>
</reference>
<evidence type="ECO:0000313" key="4">
    <source>
        <dbReference type="Proteomes" id="UP000611500"/>
    </source>
</evidence>
<comment type="caution">
    <text evidence="3">The sequence shown here is derived from an EMBL/GenBank/DDBJ whole genome shotgun (WGS) entry which is preliminary data.</text>
</comment>
<dbReference type="AlphaFoldDB" id="A0A8J3H4M7"/>
<evidence type="ECO:0000313" key="3">
    <source>
        <dbReference type="EMBL" id="GHG86177.1"/>
    </source>
</evidence>
<sequence>MKKTIALLAASTALTAVIALPALSDTRRPDEEKGVFAALFGEDGDGMRHWFVSDDDDDDDGEKEHGHSRKDRDDDDDDDDGARGGMNPAPAGTSAPPKNGLFGSGAAPQVQVN</sequence>
<reference evidence="3" key="2">
    <citation type="submission" date="2020-09" db="EMBL/GenBank/DDBJ databases">
        <authorList>
            <person name="Sun Q."/>
            <person name="Zhou Y."/>
        </authorList>
    </citation>
    <scope>NUCLEOTIDE SEQUENCE</scope>
    <source>
        <strain evidence="3">CGMCC 1.7081</strain>
    </source>
</reference>
<dbReference type="Proteomes" id="UP000611500">
    <property type="component" value="Unassembled WGS sequence"/>
</dbReference>
<proteinExistence type="predicted"/>
<evidence type="ECO:0000256" key="1">
    <source>
        <dbReference type="SAM" id="MobiDB-lite"/>
    </source>
</evidence>
<name>A0A8J3H4M7_9RHOB</name>
<evidence type="ECO:0000256" key="2">
    <source>
        <dbReference type="SAM" id="SignalP"/>
    </source>
</evidence>
<keyword evidence="2" id="KW-0732">Signal</keyword>
<organism evidence="3 4">
    <name type="scientific">Pseudodonghicola xiamenensis</name>
    <dbReference type="NCBI Taxonomy" id="337702"/>
    <lineage>
        <taxon>Bacteria</taxon>
        <taxon>Pseudomonadati</taxon>
        <taxon>Pseudomonadota</taxon>
        <taxon>Alphaproteobacteria</taxon>
        <taxon>Rhodobacterales</taxon>
        <taxon>Paracoccaceae</taxon>
        <taxon>Pseudodonghicola</taxon>
    </lineage>
</organism>
<feature type="signal peptide" evidence="2">
    <location>
        <begin position="1"/>
        <end position="24"/>
    </location>
</feature>
<accession>A0A8J3H4M7</accession>
<dbReference type="RefSeq" id="WP_028092672.1">
    <property type="nucleotide sequence ID" value="NZ_BNAP01000003.1"/>
</dbReference>
<feature type="region of interest" description="Disordered" evidence="1">
    <location>
        <begin position="45"/>
        <end position="113"/>
    </location>
</feature>
<keyword evidence="4" id="KW-1185">Reference proteome</keyword>
<gene>
    <name evidence="3" type="ORF">GCM10010961_13930</name>
</gene>
<dbReference type="EMBL" id="BNAP01000003">
    <property type="protein sequence ID" value="GHG86177.1"/>
    <property type="molecule type" value="Genomic_DNA"/>
</dbReference>
<protein>
    <submittedName>
        <fullName evidence="3">Uncharacterized protein</fullName>
    </submittedName>
</protein>
<feature type="chain" id="PRO_5035231738" evidence="2">
    <location>
        <begin position="25"/>
        <end position="113"/>
    </location>
</feature>